<dbReference type="PANTHER" id="PTHR11607:SF69">
    <property type="entry name" value="ALPHA-MANNOSIDASE 2"/>
    <property type="match status" value="1"/>
</dbReference>
<feature type="domain" description="Glycoside hydrolase family 38 N-terminal" evidence="1">
    <location>
        <begin position="85"/>
        <end position="144"/>
    </location>
</feature>
<dbReference type="InterPro" id="IPR050843">
    <property type="entry name" value="Glycosyl_Hydrlase_38"/>
</dbReference>
<reference evidence="2 3" key="1">
    <citation type="submission" date="2021-06" db="EMBL/GenBank/DDBJ databases">
        <authorList>
            <person name="Palmer J.M."/>
        </authorList>
    </citation>
    <scope>NUCLEOTIDE SEQUENCE [LARGE SCALE GENOMIC DNA]</scope>
    <source>
        <strain evidence="2 3">GA_2019</strain>
        <tissue evidence="2">Muscle</tissue>
    </source>
</reference>
<proteinExistence type="predicted"/>
<dbReference type="Pfam" id="PF01074">
    <property type="entry name" value="Glyco_hydro_38N"/>
    <property type="match status" value="1"/>
</dbReference>
<dbReference type="InterPro" id="IPR000602">
    <property type="entry name" value="Glyco_hydro_38_N"/>
</dbReference>
<accession>A0ABV0P2M7</accession>
<dbReference type="InterPro" id="IPR027291">
    <property type="entry name" value="Glyco_hydro_38_N_sf"/>
</dbReference>
<dbReference type="InterPro" id="IPR011330">
    <property type="entry name" value="Glyco_hydro/deAcase_b/a-brl"/>
</dbReference>
<dbReference type="Proteomes" id="UP001476798">
    <property type="component" value="Unassembled WGS sequence"/>
</dbReference>
<dbReference type="PANTHER" id="PTHR11607">
    <property type="entry name" value="ALPHA-MANNOSIDASE"/>
    <property type="match status" value="1"/>
</dbReference>
<organism evidence="2 3">
    <name type="scientific">Goodea atripinnis</name>
    <dbReference type="NCBI Taxonomy" id="208336"/>
    <lineage>
        <taxon>Eukaryota</taxon>
        <taxon>Metazoa</taxon>
        <taxon>Chordata</taxon>
        <taxon>Craniata</taxon>
        <taxon>Vertebrata</taxon>
        <taxon>Euteleostomi</taxon>
        <taxon>Actinopterygii</taxon>
        <taxon>Neopterygii</taxon>
        <taxon>Teleostei</taxon>
        <taxon>Neoteleostei</taxon>
        <taxon>Acanthomorphata</taxon>
        <taxon>Ovalentaria</taxon>
        <taxon>Atherinomorphae</taxon>
        <taxon>Cyprinodontiformes</taxon>
        <taxon>Goodeidae</taxon>
        <taxon>Goodea</taxon>
    </lineage>
</organism>
<sequence>MKRGRVLAVLVGGVFCLAVMSLYRMLELMQGVERDQRGGSPVEQVEELLDVYDLLPFDNPDGGAWKQGFEISYHGDEWAEQPLELFLVPHSHNDPGWLKTFDGYYQDQTRHILDNMLVKLGEDSRYVLWSQTRSSCIKTCQHAQARMQSRDLLLLIL</sequence>
<evidence type="ECO:0000259" key="1">
    <source>
        <dbReference type="Pfam" id="PF01074"/>
    </source>
</evidence>
<dbReference type="Gene3D" id="3.20.110.10">
    <property type="entry name" value="Glycoside hydrolase 38, N terminal domain"/>
    <property type="match status" value="1"/>
</dbReference>
<name>A0ABV0P2M7_9TELE</name>
<dbReference type="SUPFAM" id="SSF88713">
    <property type="entry name" value="Glycoside hydrolase/deacetylase"/>
    <property type="match status" value="1"/>
</dbReference>
<keyword evidence="3" id="KW-1185">Reference proteome</keyword>
<dbReference type="EMBL" id="JAHRIO010057431">
    <property type="protein sequence ID" value="MEQ2176983.1"/>
    <property type="molecule type" value="Genomic_DNA"/>
</dbReference>
<feature type="non-terminal residue" evidence="2">
    <location>
        <position position="1"/>
    </location>
</feature>
<evidence type="ECO:0000313" key="3">
    <source>
        <dbReference type="Proteomes" id="UP001476798"/>
    </source>
</evidence>
<protein>
    <recommendedName>
        <fullName evidence="1">Glycoside hydrolase family 38 N-terminal domain-containing protein</fullName>
    </recommendedName>
</protein>
<evidence type="ECO:0000313" key="2">
    <source>
        <dbReference type="EMBL" id="MEQ2176983.1"/>
    </source>
</evidence>
<comment type="caution">
    <text evidence="2">The sequence shown here is derived from an EMBL/GenBank/DDBJ whole genome shotgun (WGS) entry which is preliminary data.</text>
</comment>
<gene>
    <name evidence="2" type="ORF">GOODEAATRI_033798</name>
</gene>